<keyword evidence="9 16" id="KW-0808">Transferase</keyword>
<dbReference type="PANTHER" id="PTHR43340">
    <property type="entry name" value="HYPOXANTHINE-GUANINE PHOSPHORIBOSYLTRANSFERASE"/>
    <property type="match status" value="1"/>
</dbReference>
<comment type="pathway">
    <text evidence="5">Purine metabolism; GMP biosynthesis via salvage pathway; GMP from guanine: step 1/1.</text>
</comment>
<feature type="domain" description="Phosphoribosyltransferase" evidence="17">
    <location>
        <begin position="13"/>
        <end position="161"/>
    </location>
</feature>
<evidence type="ECO:0000256" key="9">
    <source>
        <dbReference type="ARBA" id="ARBA00022679"/>
    </source>
</evidence>
<evidence type="ECO:0000256" key="11">
    <source>
        <dbReference type="ARBA" id="ARBA00022726"/>
    </source>
</evidence>
<dbReference type="GO" id="GO:0006178">
    <property type="term" value="P:guanine salvage"/>
    <property type="evidence" value="ECO:0007669"/>
    <property type="project" value="TreeGrafter"/>
</dbReference>
<evidence type="ECO:0000256" key="6">
    <source>
        <dbReference type="ARBA" id="ARBA00008391"/>
    </source>
</evidence>
<evidence type="ECO:0000256" key="13">
    <source>
        <dbReference type="ARBA" id="ARBA00022842"/>
    </source>
</evidence>
<protein>
    <recommendedName>
        <fullName evidence="16">Hypoxanthine phosphoribosyltransferase</fullName>
        <ecNumber evidence="16">2.4.2.8</ecNumber>
    </recommendedName>
</protein>
<dbReference type="FunFam" id="3.40.50.2020:FF:000006">
    <property type="entry name" value="Hypoxanthine phosphoribosyltransferase"/>
    <property type="match status" value="1"/>
</dbReference>
<dbReference type="Pfam" id="PF00156">
    <property type="entry name" value="Pribosyltran"/>
    <property type="match status" value="1"/>
</dbReference>
<evidence type="ECO:0000313" key="18">
    <source>
        <dbReference type="EMBL" id="HIQ81836.1"/>
    </source>
</evidence>
<dbReference type="GO" id="GO:0005829">
    <property type="term" value="C:cytosol"/>
    <property type="evidence" value="ECO:0007669"/>
    <property type="project" value="TreeGrafter"/>
</dbReference>
<comment type="subcellular location">
    <subcellularLocation>
        <location evidence="3 16">Cytoplasm</location>
    </subcellularLocation>
</comment>
<evidence type="ECO:0000256" key="15">
    <source>
        <dbReference type="ARBA" id="ARBA00049402"/>
    </source>
</evidence>
<evidence type="ECO:0000256" key="1">
    <source>
        <dbReference type="ARBA" id="ARBA00001946"/>
    </source>
</evidence>
<dbReference type="AlphaFoldDB" id="A0A9D0ZKC6"/>
<comment type="pathway">
    <text evidence="4 16">Purine metabolism; IMP biosynthesis via salvage pathway; IMP from hypoxanthine: step 1/1.</text>
</comment>
<dbReference type="GO" id="GO:0032263">
    <property type="term" value="P:GMP salvage"/>
    <property type="evidence" value="ECO:0007669"/>
    <property type="project" value="TreeGrafter"/>
</dbReference>
<dbReference type="InterPro" id="IPR005904">
    <property type="entry name" value="Hxn_phspho_trans"/>
</dbReference>
<evidence type="ECO:0000256" key="14">
    <source>
        <dbReference type="ARBA" id="ARBA00048811"/>
    </source>
</evidence>
<dbReference type="GO" id="GO:0006166">
    <property type="term" value="P:purine ribonucleoside salvage"/>
    <property type="evidence" value="ECO:0007669"/>
    <property type="project" value="UniProtKB-KW"/>
</dbReference>
<dbReference type="EMBL" id="DVFZ01000020">
    <property type="protein sequence ID" value="HIQ81836.1"/>
    <property type="molecule type" value="Genomic_DNA"/>
</dbReference>
<evidence type="ECO:0000256" key="10">
    <source>
        <dbReference type="ARBA" id="ARBA00022723"/>
    </source>
</evidence>
<evidence type="ECO:0000256" key="2">
    <source>
        <dbReference type="ARBA" id="ARBA00002049"/>
    </source>
</evidence>
<keyword evidence="7 16" id="KW-0963">Cytoplasm</keyword>
<sequence length="182" mass="20363">MKNDLAKVLITQEEIQRRVTEMGAEIARDYANKEPILVCILKGASIFYADLCRAIPIPMNMDFMAVSSYGNRTKSSGEVEIRKDLSGPIDGRHVIIVEDIVDSGFTLSYLSRVLSNRGAASVRICTLLDKPERRAPGITIKADYFGFTIGNEFVVGYGLDYAEKYRNLPYIGVLKPEIYENN</sequence>
<comment type="function">
    <text evidence="2">Purine salvage pathway enzyme that catalyzes the transfer of the ribosyl-5-phosphate group from 5-phospho-alpha-D-ribose 1-diphosphate (PRPP) to the N9 position of the 6-oxopurines hypoxanthine and guanine to form the corresponding ribonucleotides IMP (inosine 5'-monophosphate) and GMP (guanosine 5'-monophosphate), with the release of PPi.</text>
</comment>
<organism evidence="18 19">
    <name type="scientific">Candidatus Pullichristensenella stercorigallinarum</name>
    <dbReference type="NCBI Taxonomy" id="2840909"/>
    <lineage>
        <taxon>Bacteria</taxon>
        <taxon>Bacillati</taxon>
        <taxon>Bacillota</taxon>
        <taxon>Clostridia</taxon>
        <taxon>Candidatus Pullichristensenella</taxon>
    </lineage>
</organism>
<dbReference type="GO" id="GO:0004422">
    <property type="term" value="F:hypoxanthine phosphoribosyltransferase activity"/>
    <property type="evidence" value="ECO:0007669"/>
    <property type="project" value="InterPro"/>
</dbReference>
<dbReference type="NCBIfam" id="TIGR01203">
    <property type="entry name" value="HGPRTase"/>
    <property type="match status" value="1"/>
</dbReference>
<keyword evidence="11 16" id="KW-0660">Purine salvage</keyword>
<keyword evidence="13 16" id="KW-0460">Magnesium</keyword>
<evidence type="ECO:0000256" key="4">
    <source>
        <dbReference type="ARBA" id="ARBA00004669"/>
    </source>
</evidence>
<dbReference type="GO" id="GO:0000287">
    <property type="term" value="F:magnesium ion binding"/>
    <property type="evidence" value="ECO:0007669"/>
    <property type="project" value="TreeGrafter"/>
</dbReference>
<accession>A0A9D0ZKC6</accession>
<comment type="caution">
    <text evidence="18">The sequence shown here is derived from an EMBL/GenBank/DDBJ whole genome shotgun (WGS) entry which is preliminary data.</text>
</comment>
<dbReference type="InterPro" id="IPR029057">
    <property type="entry name" value="PRTase-like"/>
</dbReference>
<evidence type="ECO:0000256" key="5">
    <source>
        <dbReference type="ARBA" id="ARBA00004676"/>
    </source>
</evidence>
<dbReference type="EC" id="2.4.2.8" evidence="16"/>
<dbReference type="GO" id="GO:0046100">
    <property type="term" value="P:hypoxanthine metabolic process"/>
    <property type="evidence" value="ECO:0007669"/>
    <property type="project" value="TreeGrafter"/>
</dbReference>
<reference evidence="18" key="2">
    <citation type="journal article" date="2021" name="PeerJ">
        <title>Extensive microbial diversity within the chicken gut microbiome revealed by metagenomics and culture.</title>
        <authorList>
            <person name="Gilroy R."/>
            <person name="Ravi A."/>
            <person name="Getino M."/>
            <person name="Pursley I."/>
            <person name="Horton D.L."/>
            <person name="Alikhan N.F."/>
            <person name="Baker D."/>
            <person name="Gharbi K."/>
            <person name="Hall N."/>
            <person name="Watson M."/>
            <person name="Adriaenssens E.M."/>
            <person name="Foster-Nyarko E."/>
            <person name="Jarju S."/>
            <person name="Secka A."/>
            <person name="Antonio M."/>
            <person name="Oren A."/>
            <person name="Chaudhuri R.R."/>
            <person name="La Ragione R."/>
            <person name="Hildebrand F."/>
            <person name="Pallen M.J."/>
        </authorList>
    </citation>
    <scope>NUCLEOTIDE SEQUENCE</scope>
    <source>
        <strain evidence="18">ChiSjej6B24-2974</strain>
    </source>
</reference>
<comment type="similarity">
    <text evidence="6 16">Belongs to the purine/pyrimidine phosphoribosyltransferase family.</text>
</comment>
<keyword evidence="12 16" id="KW-0547">Nucleotide-binding</keyword>
<name>A0A9D0ZKC6_9FIRM</name>
<dbReference type="InterPro" id="IPR000836">
    <property type="entry name" value="PRTase_dom"/>
</dbReference>
<evidence type="ECO:0000256" key="3">
    <source>
        <dbReference type="ARBA" id="ARBA00004496"/>
    </source>
</evidence>
<comment type="catalytic activity">
    <reaction evidence="14">
        <text>GMP + diphosphate = guanine + 5-phospho-alpha-D-ribose 1-diphosphate</text>
        <dbReference type="Rhea" id="RHEA:25424"/>
        <dbReference type="ChEBI" id="CHEBI:16235"/>
        <dbReference type="ChEBI" id="CHEBI:33019"/>
        <dbReference type="ChEBI" id="CHEBI:58017"/>
        <dbReference type="ChEBI" id="CHEBI:58115"/>
        <dbReference type="EC" id="2.4.2.8"/>
    </reaction>
    <physiologicalReaction direction="right-to-left" evidence="14">
        <dbReference type="Rhea" id="RHEA:25426"/>
    </physiologicalReaction>
</comment>
<evidence type="ECO:0000313" key="19">
    <source>
        <dbReference type="Proteomes" id="UP000824260"/>
    </source>
</evidence>
<dbReference type="Proteomes" id="UP000824260">
    <property type="component" value="Unassembled WGS sequence"/>
</dbReference>
<dbReference type="GO" id="GO:0000166">
    <property type="term" value="F:nucleotide binding"/>
    <property type="evidence" value="ECO:0007669"/>
    <property type="project" value="UniProtKB-KW"/>
</dbReference>
<reference evidence="18" key="1">
    <citation type="submission" date="2020-10" db="EMBL/GenBank/DDBJ databases">
        <authorList>
            <person name="Gilroy R."/>
        </authorList>
    </citation>
    <scope>NUCLEOTIDE SEQUENCE</scope>
    <source>
        <strain evidence="18">ChiSjej6B24-2974</strain>
    </source>
</reference>
<keyword evidence="10 16" id="KW-0479">Metal-binding</keyword>
<dbReference type="SUPFAM" id="SSF53271">
    <property type="entry name" value="PRTase-like"/>
    <property type="match status" value="1"/>
</dbReference>
<dbReference type="InterPro" id="IPR050408">
    <property type="entry name" value="HGPRT"/>
</dbReference>
<dbReference type="PANTHER" id="PTHR43340:SF1">
    <property type="entry name" value="HYPOXANTHINE PHOSPHORIBOSYLTRANSFERASE"/>
    <property type="match status" value="1"/>
</dbReference>
<gene>
    <name evidence="18" type="primary">hpt</name>
    <name evidence="18" type="ORF">IAA52_01905</name>
</gene>
<dbReference type="CDD" id="cd06223">
    <property type="entry name" value="PRTases_typeI"/>
    <property type="match status" value="1"/>
</dbReference>
<proteinExistence type="inferred from homology"/>
<keyword evidence="8 16" id="KW-0328">Glycosyltransferase</keyword>
<dbReference type="GO" id="GO:0052657">
    <property type="term" value="F:guanine phosphoribosyltransferase activity"/>
    <property type="evidence" value="ECO:0007669"/>
    <property type="project" value="UniProtKB-ARBA"/>
</dbReference>
<comment type="cofactor">
    <cofactor evidence="1 16">
        <name>Mg(2+)</name>
        <dbReference type="ChEBI" id="CHEBI:18420"/>
    </cofactor>
</comment>
<dbReference type="GO" id="GO:0032264">
    <property type="term" value="P:IMP salvage"/>
    <property type="evidence" value="ECO:0007669"/>
    <property type="project" value="TreeGrafter"/>
</dbReference>
<evidence type="ECO:0000256" key="12">
    <source>
        <dbReference type="ARBA" id="ARBA00022741"/>
    </source>
</evidence>
<evidence type="ECO:0000256" key="7">
    <source>
        <dbReference type="ARBA" id="ARBA00022490"/>
    </source>
</evidence>
<evidence type="ECO:0000256" key="16">
    <source>
        <dbReference type="RuleBase" id="RU364099"/>
    </source>
</evidence>
<dbReference type="Gene3D" id="3.40.50.2020">
    <property type="match status" value="1"/>
</dbReference>
<comment type="catalytic activity">
    <reaction evidence="15">
        <text>IMP + diphosphate = hypoxanthine + 5-phospho-alpha-D-ribose 1-diphosphate</text>
        <dbReference type="Rhea" id="RHEA:17973"/>
        <dbReference type="ChEBI" id="CHEBI:17368"/>
        <dbReference type="ChEBI" id="CHEBI:33019"/>
        <dbReference type="ChEBI" id="CHEBI:58017"/>
        <dbReference type="ChEBI" id="CHEBI:58053"/>
        <dbReference type="EC" id="2.4.2.8"/>
    </reaction>
    <physiologicalReaction direction="right-to-left" evidence="15">
        <dbReference type="Rhea" id="RHEA:17975"/>
    </physiologicalReaction>
</comment>
<evidence type="ECO:0000256" key="8">
    <source>
        <dbReference type="ARBA" id="ARBA00022676"/>
    </source>
</evidence>
<evidence type="ECO:0000259" key="17">
    <source>
        <dbReference type="Pfam" id="PF00156"/>
    </source>
</evidence>